<dbReference type="EMBL" id="BAAARW010000005">
    <property type="protein sequence ID" value="GAA2408178.1"/>
    <property type="molecule type" value="Genomic_DNA"/>
</dbReference>
<evidence type="ECO:0000313" key="2">
    <source>
        <dbReference type="Proteomes" id="UP001501231"/>
    </source>
</evidence>
<dbReference type="RefSeq" id="WP_344587927.1">
    <property type="nucleotide sequence ID" value="NZ_BAAARW010000005.1"/>
</dbReference>
<sequence>MNARTPHARTLHAEDLDAAEEFLRLNARLIDRHRFAYHFRGGPVEAVAAALRPYENPDGGYGHALEPDLRGEASQPVPAQHALEILHEAGLDGDPAVQRIGDFLTAITRPDGGVPFVLPTVRDAPRAPWWQTPDDPPSNINPTATLAGLLHLMKADHPWLGPATEYSWAYLEKEGNEPGPYDALAIWTFLEHVPDRTRAETVLERVRDALLPHVALEPDGEGHSPLDFAPAPGGLGPRLFDGALIEAHLDALIDARLDDGGWTVGFPFFTPVTEPEWRGYVTVERLKTLRAYGRLEP</sequence>
<dbReference type="SUPFAM" id="SSF48239">
    <property type="entry name" value="Terpenoid cyclases/Protein prenyltransferases"/>
    <property type="match status" value="1"/>
</dbReference>
<dbReference type="Proteomes" id="UP001501231">
    <property type="component" value="Unassembled WGS sequence"/>
</dbReference>
<dbReference type="InterPro" id="IPR008930">
    <property type="entry name" value="Terpenoid_cyclase/PrenylTrfase"/>
</dbReference>
<gene>
    <name evidence="1" type="ORF">GCM10010191_15840</name>
</gene>
<accession>A0ABN3IL99</accession>
<reference evidence="1 2" key="1">
    <citation type="journal article" date="2019" name="Int. J. Syst. Evol. Microbiol.">
        <title>The Global Catalogue of Microorganisms (GCM) 10K type strain sequencing project: providing services to taxonomists for standard genome sequencing and annotation.</title>
        <authorList>
            <consortium name="The Broad Institute Genomics Platform"/>
            <consortium name="The Broad Institute Genome Sequencing Center for Infectious Disease"/>
            <person name="Wu L."/>
            <person name="Ma J."/>
        </authorList>
    </citation>
    <scope>NUCLEOTIDE SEQUENCE [LARGE SCALE GENOMIC DNA]</scope>
    <source>
        <strain evidence="1 2">JCM 3325</strain>
    </source>
</reference>
<dbReference type="Gene3D" id="1.50.10.20">
    <property type="match status" value="1"/>
</dbReference>
<proteinExistence type="predicted"/>
<organism evidence="1 2">
    <name type="scientific">Actinomadura vinacea</name>
    <dbReference type="NCBI Taxonomy" id="115336"/>
    <lineage>
        <taxon>Bacteria</taxon>
        <taxon>Bacillati</taxon>
        <taxon>Actinomycetota</taxon>
        <taxon>Actinomycetes</taxon>
        <taxon>Streptosporangiales</taxon>
        <taxon>Thermomonosporaceae</taxon>
        <taxon>Actinomadura</taxon>
    </lineage>
</organism>
<protein>
    <recommendedName>
        <fullName evidence="3">Prenyltransferase</fullName>
    </recommendedName>
</protein>
<name>A0ABN3IL99_9ACTN</name>
<comment type="caution">
    <text evidence="1">The sequence shown here is derived from an EMBL/GenBank/DDBJ whole genome shotgun (WGS) entry which is preliminary data.</text>
</comment>
<evidence type="ECO:0000313" key="1">
    <source>
        <dbReference type="EMBL" id="GAA2408178.1"/>
    </source>
</evidence>
<evidence type="ECO:0008006" key="3">
    <source>
        <dbReference type="Google" id="ProtNLM"/>
    </source>
</evidence>
<keyword evidence="2" id="KW-1185">Reference proteome</keyword>